<evidence type="ECO:0000256" key="1">
    <source>
        <dbReference type="ARBA" id="ARBA00006432"/>
    </source>
</evidence>
<reference evidence="9" key="1">
    <citation type="submission" date="2016-02" db="EMBL/GenBank/DDBJ databases">
        <title>RNAseq analyses of the midgut from blood- or serum-fed Ixodes ricinus ticks.</title>
        <authorList>
            <person name="Perner J."/>
            <person name="Provaznik J."/>
            <person name="Schrenkova J."/>
            <person name="Urbanova V."/>
            <person name="Ribeiro J.M."/>
            <person name="Kopacek P."/>
        </authorList>
    </citation>
    <scope>NUCLEOTIDE SEQUENCE</scope>
    <source>
        <tissue evidence="9">Gut</tissue>
    </source>
</reference>
<dbReference type="InterPro" id="IPR000873">
    <property type="entry name" value="AMP-dep_synth/lig_dom"/>
</dbReference>
<dbReference type="FunFam" id="3.30.300.30:FF:000008">
    <property type="entry name" value="2,3-dihydroxybenzoate-AMP ligase"/>
    <property type="match status" value="1"/>
</dbReference>
<comment type="function">
    <text evidence="3">Acyl-CoA synthases catalyze the initial reaction in fatty acid metabolism, by forming a thioester with CoA. Has some preference toward medium-chain substrates. Plays a role in adipocyte differentiation.</text>
</comment>
<evidence type="ECO:0000256" key="2">
    <source>
        <dbReference type="ARBA" id="ARBA00022598"/>
    </source>
</evidence>
<feature type="domain" description="AMP-dependent synthetase/ligase" evidence="7">
    <location>
        <begin position="8"/>
        <end position="173"/>
    </location>
</feature>
<dbReference type="Gene3D" id="3.40.50.12780">
    <property type="entry name" value="N-terminal domain of ligase-like"/>
    <property type="match status" value="1"/>
</dbReference>
<dbReference type="GO" id="GO:0031956">
    <property type="term" value="F:medium-chain fatty acid-CoA ligase activity"/>
    <property type="evidence" value="ECO:0007669"/>
    <property type="project" value="UniProtKB-EC"/>
</dbReference>
<sequence>MSGFSSEKTLMCAVMPLFHTFGHIDLSTFGVVAGVPTVYLPQGAPPTQTLEAIQRYRCTAIQGTPTTYYDLIQCREFDKYDISSLCEGVVGATSVQTSALEMIAEKLKINNLVTAYGLTETAGPVAVSYRDRIGYHPAPHTEIRIVDAAGSVLPVGEVGEVQVRGPSVFAGYWKHSVTGVSDDGWLPTGDQGAVTDQGTFEIKGRIKDLVIKGGVNISPEEVETALLGHDAILEASVVGVPDARLGEEVCAWVRLRKGAAANIEELQRYCRTKVNSLKVPKYVVIVDEFPRTSVGKVSKPDIRKAMAEKLNGTQKAVSEAA</sequence>
<comment type="catalytic activity">
    <reaction evidence="5">
        <text>octanoate + ATP + CoA = octanoyl-CoA + AMP + diphosphate</text>
        <dbReference type="Rhea" id="RHEA:33631"/>
        <dbReference type="ChEBI" id="CHEBI:25646"/>
        <dbReference type="ChEBI" id="CHEBI:30616"/>
        <dbReference type="ChEBI" id="CHEBI:33019"/>
        <dbReference type="ChEBI" id="CHEBI:57287"/>
        <dbReference type="ChEBI" id="CHEBI:57386"/>
        <dbReference type="ChEBI" id="CHEBI:456215"/>
    </reaction>
</comment>
<evidence type="ECO:0000256" key="5">
    <source>
        <dbReference type="ARBA" id="ARBA00047319"/>
    </source>
</evidence>
<dbReference type="InterPro" id="IPR025110">
    <property type="entry name" value="AMP-bd_C"/>
</dbReference>
<dbReference type="EMBL" id="GEFM01005229">
    <property type="protein sequence ID" value="JAP70567.1"/>
    <property type="molecule type" value="mRNA"/>
</dbReference>
<dbReference type="InterPro" id="IPR045851">
    <property type="entry name" value="AMP-bd_C_sf"/>
</dbReference>
<dbReference type="Pfam" id="PF00501">
    <property type="entry name" value="AMP-binding"/>
    <property type="match status" value="1"/>
</dbReference>
<dbReference type="Pfam" id="PF13193">
    <property type="entry name" value="AMP-binding_C"/>
    <property type="match status" value="1"/>
</dbReference>
<evidence type="ECO:0000256" key="6">
    <source>
        <dbReference type="ARBA" id="ARBA00048277"/>
    </source>
</evidence>
<evidence type="ECO:0000259" key="8">
    <source>
        <dbReference type="Pfam" id="PF13193"/>
    </source>
</evidence>
<evidence type="ECO:0000313" key="9">
    <source>
        <dbReference type="EMBL" id="JAP70567.1"/>
    </source>
</evidence>
<organism evidence="9">
    <name type="scientific">Ixodes ricinus</name>
    <name type="common">Common tick</name>
    <name type="synonym">Acarus ricinus</name>
    <dbReference type="NCBI Taxonomy" id="34613"/>
    <lineage>
        <taxon>Eukaryota</taxon>
        <taxon>Metazoa</taxon>
        <taxon>Ecdysozoa</taxon>
        <taxon>Arthropoda</taxon>
        <taxon>Chelicerata</taxon>
        <taxon>Arachnida</taxon>
        <taxon>Acari</taxon>
        <taxon>Parasitiformes</taxon>
        <taxon>Ixodida</taxon>
        <taxon>Ixodoidea</taxon>
        <taxon>Ixodidae</taxon>
        <taxon>Ixodinae</taxon>
        <taxon>Ixodes</taxon>
    </lineage>
</organism>
<dbReference type="AlphaFoldDB" id="A0A131XV67"/>
<protein>
    <recommendedName>
        <fullName evidence="4">Medium-chain acyl-CoA ligase ACSF2, mitochondrial</fullName>
    </recommendedName>
</protein>
<evidence type="ECO:0000259" key="7">
    <source>
        <dbReference type="Pfam" id="PF00501"/>
    </source>
</evidence>
<accession>A0A131XV67</accession>
<dbReference type="InterPro" id="IPR042099">
    <property type="entry name" value="ANL_N_sf"/>
</dbReference>
<feature type="domain" description="AMP-binding enzyme C-terminal" evidence="8">
    <location>
        <begin position="221"/>
        <end position="296"/>
    </location>
</feature>
<dbReference type="PANTHER" id="PTHR43201">
    <property type="entry name" value="ACYL-COA SYNTHETASE"/>
    <property type="match status" value="1"/>
</dbReference>
<dbReference type="CDD" id="cd04433">
    <property type="entry name" value="AFD_class_I"/>
    <property type="match status" value="1"/>
</dbReference>
<dbReference type="Gene3D" id="3.30.300.30">
    <property type="match status" value="1"/>
</dbReference>
<evidence type="ECO:0000256" key="3">
    <source>
        <dbReference type="ARBA" id="ARBA00037247"/>
    </source>
</evidence>
<keyword evidence="2" id="KW-0436">Ligase</keyword>
<evidence type="ECO:0000256" key="4">
    <source>
        <dbReference type="ARBA" id="ARBA00039638"/>
    </source>
</evidence>
<dbReference type="GO" id="GO:0006631">
    <property type="term" value="P:fatty acid metabolic process"/>
    <property type="evidence" value="ECO:0007669"/>
    <property type="project" value="TreeGrafter"/>
</dbReference>
<dbReference type="SUPFAM" id="SSF56801">
    <property type="entry name" value="Acetyl-CoA synthetase-like"/>
    <property type="match status" value="1"/>
</dbReference>
<comment type="similarity">
    <text evidence="1">Belongs to the ATP-dependent AMP-binding enzyme family.</text>
</comment>
<name>A0A131XV67_IXORI</name>
<dbReference type="PANTHER" id="PTHR43201:SF5">
    <property type="entry name" value="MEDIUM-CHAIN ACYL-COA LIGASE ACSF2, MITOCHONDRIAL"/>
    <property type="match status" value="1"/>
</dbReference>
<comment type="catalytic activity">
    <reaction evidence="6">
        <text>a medium-chain fatty acid + ATP + CoA = a medium-chain fatty acyl-CoA + AMP + diphosphate</text>
        <dbReference type="Rhea" id="RHEA:48340"/>
        <dbReference type="ChEBI" id="CHEBI:30616"/>
        <dbReference type="ChEBI" id="CHEBI:33019"/>
        <dbReference type="ChEBI" id="CHEBI:57287"/>
        <dbReference type="ChEBI" id="CHEBI:59558"/>
        <dbReference type="ChEBI" id="CHEBI:90546"/>
        <dbReference type="ChEBI" id="CHEBI:456215"/>
        <dbReference type="EC" id="6.2.1.2"/>
    </reaction>
</comment>
<proteinExistence type="evidence at transcript level"/>